<feature type="signal peptide" evidence="1">
    <location>
        <begin position="1"/>
        <end position="15"/>
    </location>
</feature>
<dbReference type="GO" id="GO:0016829">
    <property type="term" value="F:lyase activity"/>
    <property type="evidence" value="ECO:0007669"/>
    <property type="project" value="UniProtKB-KW"/>
</dbReference>
<dbReference type="GO" id="GO:0016020">
    <property type="term" value="C:membrane"/>
    <property type="evidence" value="ECO:0007669"/>
    <property type="project" value="TreeGrafter"/>
</dbReference>
<keyword evidence="1" id="KW-0732">Signal</keyword>
<reference evidence="2 3" key="1">
    <citation type="journal article" date="2015" name="Genome Biol. Evol.">
        <title>The genome of winter moth (Operophtera brumata) provides a genomic perspective on sexual dimorphism and phenology.</title>
        <authorList>
            <person name="Derks M.F."/>
            <person name="Smit S."/>
            <person name="Salis L."/>
            <person name="Schijlen E."/>
            <person name="Bossers A."/>
            <person name="Mateman C."/>
            <person name="Pijl A.S."/>
            <person name="de Ridder D."/>
            <person name="Groenen M.A."/>
            <person name="Visser M.E."/>
            <person name="Megens H.J."/>
        </authorList>
    </citation>
    <scope>NUCLEOTIDE SEQUENCE [LARGE SCALE GENOMIC DNA]</scope>
    <source>
        <strain evidence="2">WM2013NL</strain>
        <tissue evidence="2">Head and thorax</tissue>
    </source>
</reference>
<organism evidence="2 3">
    <name type="scientific">Operophtera brumata</name>
    <name type="common">Winter moth</name>
    <name type="synonym">Phalaena brumata</name>
    <dbReference type="NCBI Taxonomy" id="104452"/>
    <lineage>
        <taxon>Eukaryota</taxon>
        <taxon>Metazoa</taxon>
        <taxon>Ecdysozoa</taxon>
        <taxon>Arthropoda</taxon>
        <taxon>Hexapoda</taxon>
        <taxon>Insecta</taxon>
        <taxon>Pterygota</taxon>
        <taxon>Neoptera</taxon>
        <taxon>Endopterygota</taxon>
        <taxon>Lepidoptera</taxon>
        <taxon>Glossata</taxon>
        <taxon>Ditrysia</taxon>
        <taxon>Geometroidea</taxon>
        <taxon>Geometridae</taxon>
        <taxon>Larentiinae</taxon>
        <taxon>Operophtera</taxon>
    </lineage>
</organism>
<evidence type="ECO:0000313" key="3">
    <source>
        <dbReference type="Proteomes" id="UP000037510"/>
    </source>
</evidence>
<comment type="caution">
    <text evidence="2">The sequence shown here is derived from an EMBL/GenBank/DDBJ whole genome shotgun (WGS) entry which is preliminary data.</text>
</comment>
<dbReference type="STRING" id="104452.A0A0L7K420"/>
<feature type="chain" id="PRO_5012926766" evidence="1">
    <location>
        <begin position="16"/>
        <end position="147"/>
    </location>
</feature>
<accession>A0A0L7K420</accession>
<dbReference type="AlphaFoldDB" id="A0A0L7K420"/>
<keyword evidence="3" id="KW-1185">Reference proteome</keyword>
<dbReference type="PANTHER" id="PTHR21879:SF12">
    <property type="entry name" value="OSIRIS 12"/>
    <property type="match status" value="1"/>
</dbReference>
<protein>
    <submittedName>
        <fullName evidence="2">Lactoylglutathione lyase</fullName>
    </submittedName>
</protein>
<dbReference type="Proteomes" id="UP000037510">
    <property type="component" value="Unassembled WGS sequence"/>
</dbReference>
<keyword evidence="2" id="KW-0456">Lyase</keyword>
<proteinExistence type="predicted"/>
<dbReference type="Pfam" id="PF07898">
    <property type="entry name" value="DUF1676"/>
    <property type="match status" value="1"/>
</dbReference>
<dbReference type="EMBL" id="JTDY01011676">
    <property type="protein sequence ID" value="KOB54455.1"/>
    <property type="molecule type" value="Genomic_DNA"/>
</dbReference>
<gene>
    <name evidence="2" type="ORF">OBRU01_25920</name>
</gene>
<sequence>MFKLLLLSVVTAAAARDDFGATFIMRIFDDCQKTDGIFLCLKKKGILFFDRAARMESIPLIDGVEVIRTSDEEIHPISENEIEATLPRNLADKDGALTDMLWDRVAAFANSRTIQFSLPKMTGRELNQGVEEGRNICMFLKKTFKKT</sequence>
<name>A0A0L7K420_OPEBR</name>
<dbReference type="InterPro" id="IPR012464">
    <property type="entry name" value="DUF1676"/>
</dbReference>
<dbReference type="PANTHER" id="PTHR21879">
    <property type="entry name" value="FI03362P-RELATED-RELATED"/>
    <property type="match status" value="1"/>
</dbReference>
<evidence type="ECO:0000256" key="1">
    <source>
        <dbReference type="SAM" id="SignalP"/>
    </source>
</evidence>
<evidence type="ECO:0000313" key="2">
    <source>
        <dbReference type="EMBL" id="KOB54455.1"/>
    </source>
</evidence>